<sequence length="540" mass="56847">MDIITKPKPVILVLCTSSTAPGHVLPLCTITKHLVGRGYEVTFVGGVQHRALIEASGAAFFAVHDSISLAKGPFRQWGMERARFAEGLPRMRHDFATFFVGQVAGQFASTSAALLHLRRRYGSARDVLVINECMWFGYLPFKFGAPPPEGFFPDGDDGAQRAMPRSLGVNVTPLMLDSVDTPAMPLGLLPVPPPETASSSSPDLAAAVRERDALIRDLLYKYVVRESYDAFREQLRACGATAVPDEWMVNLSVTAHDTTLQLCDAALEYPRSDLPAHVRFAGSLPPRPPPPGGFALPAWWERDVLAPAAAASGATATAPKQPRRHVVVVSQGTLARDYSMLVAPTVAALAGREDVLLVVLLGKPGAELPPGILPPAAAAAANSHGNNGACPTTNGHGHSGEHTSKPGNHAAEQPHDNIRVADFIPYDAVLAHASAMVFNGGYGGFGHCVAHGVPMVAAGLTEDKCEVAARAEWAGVAVNLRTGRPSAAAVAAAVDRVLYGEAEAGGGVSRYAARARELVALVARGDPLGLVEQEVLALTA</sequence>
<dbReference type="InterPro" id="IPR010610">
    <property type="entry name" value="EryCIII-like_C"/>
</dbReference>
<dbReference type="InterPro" id="IPR050426">
    <property type="entry name" value="Glycosyltransferase_28"/>
</dbReference>
<reference evidence="3" key="1">
    <citation type="journal article" date="2023" name="Mol. Phylogenet. Evol.">
        <title>Genome-scale phylogeny and comparative genomics of the fungal order Sordariales.</title>
        <authorList>
            <person name="Hensen N."/>
            <person name="Bonometti L."/>
            <person name="Westerberg I."/>
            <person name="Brannstrom I.O."/>
            <person name="Guillou S."/>
            <person name="Cros-Aarteil S."/>
            <person name="Calhoun S."/>
            <person name="Haridas S."/>
            <person name="Kuo A."/>
            <person name="Mondo S."/>
            <person name="Pangilinan J."/>
            <person name="Riley R."/>
            <person name="LaButti K."/>
            <person name="Andreopoulos B."/>
            <person name="Lipzen A."/>
            <person name="Chen C."/>
            <person name="Yan M."/>
            <person name="Daum C."/>
            <person name="Ng V."/>
            <person name="Clum A."/>
            <person name="Steindorff A."/>
            <person name="Ohm R.A."/>
            <person name="Martin F."/>
            <person name="Silar P."/>
            <person name="Natvig D.O."/>
            <person name="Lalanne C."/>
            <person name="Gautier V."/>
            <person name="Ament-Velasquez S.L."/>
            <person name="Kruys A."/>
            <person name="Hutchinson M.I."/>
            <person name="Powell A.J."/>
            <person name="Barry K."/>
            <person name="Miller A.N."/>
            <person name="Grigoriev I.V."/>
            <person name="Debuchy R."/>
            <person name="Gladieux P."/>
            <person name="Hiltunen Thoren M."/>
            <person name="Johannesson H."/>
        </authorList>
    </citation>
    <scope>NUCLEOTIDE SEQUENCE</scope>
    <source>
        <strain evidence="3">CBS 958.72</strain>
    </source>
</reference>
<dbReference type="SUPFAM" id="SSF53756">
    <property type="entry name" value="UDP-Glycosyltransferase/glycogen phosphorylase"/>
    <property type="match status" value="1"/>
</dbReference>
<feature type="domain" description="Erythromycin biosynthesis protein CIII-like C-terminal" evidence="2">
    <location>
        <begin position="416"/>
        <end position="501"/>
    </location>
</feature>
<dbReference type="AlphaFoldDB" id="A0AAE0KIJ6"/>
<name>A0AAE0KIJ6_9PEZI</name>
<proteinExistence type="predicted"/>
<dbReference type="Pfam" id="PF06722">
    <property type="entry name" value="EryCIII-like_C"/>
    <property type="match status" value="1"/>
</dbReference>
<dbReference type="GO" id="GO:0016757">
    <property type="term" value="F:glycosyltransferase activity"/>
    <property type="evidence" value="ECO:0007669"/>
    <property type="project" value="UniProtKB-ARBA"/>
</dbReference>
<feature type="compositionally biased region" description="Polar residues" evidence="1">
    <location>
        <begin position="383"/>
        <end position="396"/>
    </location>
</feature>
<keyword evidence="4" id="KW-1185">Reference proteome</keyword>
<protein>
    <submittedName>
        <fullName evidence="3">Glycosyltransferase family 1 protein</fullName>
    </submittedName>
</protein>
<gene>
    <name evidence="3" type="ORF">B0T24DRAFT_648398</name>
</gene>
<dbReference type="Gene3D" id="3.40.50.2000">
    <property type="entry name" value="Glycogen Phosphorylase B"/>
    <property type="match status" value="2"/>
</dbReference>
<dbReference type="PANTHER" id="PTHR48050:SF13">
    <property type="entry name" value="STEROL 3-BETA-GLUCOSYLTRANSFERASE UGT80A2"/>
    <property type="match status" value="1"/>
</dbReference>
<evidence type="ECO:0000313" key="3">
    <source>
        <dbReference type="EMBL" id="KAK3376490.1"/>
    </source>
</evidence>
<evidence type="ECO:0000256" key="1">
    <source>
        <dbReference type="SAM" id="MobiDB-lite"/>
    </source>
</evidence>
<comment type="caution">
    <text evidence="3">The sequence shown here is derived from an EMBL/GenBank/DDBJ whole genome shotgun (WGS) entry which is preliminary data.</text>
</comment>
<dbReference type="Proteomes" id="UP001287356">
    <property type="component" value="Unassembled WGS sequence"/>
</dbReference>
<organism evidence="3 4">
    <name type="scientific">Lasiosphaeria ovina</name>
    <dbReference type="NCBI Taxonomy" id="92902"/>
    <lineage>
        <taxon>Eukaryota</taxon>
        <taxon>Fungi</taxon>
        <taxon>Dikarya</taxon>
        <taxon>Ascomycota</taxon>
        <taxon>Pezizomycotina</taxon>
        <taxon>Sordariomycetes</taxon>
        <taxon>Sordariomycetidae</taxon>
        <taxon>Sordariales</taxon>
        <taxon>Lasiosphaeriaceae</taxon>
        <taxon>Lasiosphaeria</taxon>
    </lineage>
</organism>
<dbReference type="EMBL" id="JAULSN010000003">
    <property type="protein sequence ID" value="KAK3376490.1"/>
    <property type="molecule type" value="Genomic_DNA"/>
</dbReference>
<accession>A0AAE0KIJ6</accession>
<evidence type="ECO:0000313" key="4">
    <source>
        <dbReference type="Proteomes" id="UP001287356"/>
    </source>
</evidence>
<dbReference type="PANTHER" id="PTHR48050">
    <property type="entry name" value="STEROL 3-BETA-GLUCOSYLTRANSFERASE"/>
    <property type="match status" value="1"/>
</dbReference>
<feature type="region of interest" description="Disordered" evidence="1">
    <location>
        <begin position="377"/>
        <end position="412"/>
    </location>
</feature>
<evidence type="ECO:0000259" key="2">
    <source>
        <dbReference type="Pfam" id="PF06722"/>
    </source>
</evidence>
<reference evidence="3" key="2">
    <citation type="submission" date="2023-06" db="EMBL/GenBank/DDBJ databases">
        <authorList>
            <consortium name="Lawrence Berkeley National Laboratory"/>
            <person name="Haridas S."/>
            <person name="Hensen N."/>
            <person name="Bonometti L."/>
            <person name="Westerberg I."/>
            <person name="Brannstrom I.O."/>
            <person name="Guillou S."/>
            <person name="Cros-Aarteil S."/>
            <person name="Calhoun S."/>
            <person name="Kuo A."/>
            <person name="Mondo S."/>
            <person name="Pangilinan J."/>
            <person name="Riley R."/>
            <person name="Labutti K."/>
            <person name="Andreopoulos B."/>
            <person name="Lipzen A."/>
            <person name="Chen C."/>
            <person name="Yanf M."/>
            <person name="Daum C."/>
            <person name="Ng V."/>
            <person name="Clum A."/>
            <person name="Steindorff A."/>
            <person name="Ohm R."/>
            <person name="Martin F."/>
            <person name="Silar P."/>
            <person name="Natvig D."/>
            <person name="Lalanne C."/>
            <person name="Gautier V."/>
            <person name="Ament-Velasquez S.L."/>
            <person name="Kruys A."/>
            <person name="Hutchinson M.I."/>
            <person name="Powell A.J."/>
            <person name="Barry K."/>
            <person name="Miller A.N."/>
            <person name="Grigoriev I.V."/>
            <person name="Debuchy R."/>
            <person name="Gladieux P."/>
            <person name="Thoren M.H."/>
            <person name="Johannesson H."/>
        </authorList>
    </citation>
    <scope>NUCLEOTIDE SEQUENCE</scope>
    <source>
        <strain evidence="3">CBS 958.72</strain>
    </source>
</reference>